<dbReference type="Gene3D" id="2.130.10.10">
    <property type="entry name" value="YVTN repeat-like/Quinoprotein amine dehydrogenase"/>
    <property type="match status" value="1"/>
</dbReference>
<dbReference type="InterPro" id="IPR011048">
    <property type="entry name" value="Haem_d1_sf"/>
</dbReference>
<sequence length="469" mass="49782">MRARSWSIGLMGLMGLIGAAVNVTGCSKDELAPLDRLLQPTGLAQSPSGDHLFVTNGNWDRSHASSGLVVLDLAALEVALGQPRAAGAALDASRPCRDHAVDDRLECDPSLLIDPELGVRLPSGAGNIAIDRPGGEQGPLRLLIPTRVEPGVTWVDVFGQGLGDAGPLRLDCGQAEDQACDRGHRLGEIGDDPSRLSIDNQGFRYAYLPHLLGGRLTLIALDGDRGPEVVDFHTQFFREDALFDSGLAGGFSVIQRPCDLDTGNVPALSQDCTRPFLLATQRYWWGLRSFRVAPGLDVLIAGNESTVIGPNLEAAEPKPLMGGMAYEDPEQGDRLLVVHTTPPALSRVDTSLDEDDNVLVRVLATVSLCTNPNLVSVHRPGLDGEPGPSLALVSCYGSDQIAVVDLNVFVVVATLDLGDGPNELLIDDARDWLLVANTADSTISIVDLDAGRATYLKEFATLGLGTASR</sequence>
<organism evidence="1 2">
    <name type="scientific">Enhygromyxa salina</name>
    <dbReference type="NCBI Taxonomy" id="215803"/>
    <lineage>
        <taxon>Bacteria</taxon>
        <taxon>Pseudomonadati</taxon>
        <taxon>Myxococcota</taxon>
        <taxon>Polyangia</taxon>
        <taxon>Nannocystales</taxon>
        <taxon>Nannocystaceae</taxon>
        <taxon>Enhygromyxa</taxon>
    </lineage>
</organism>
<name>A0A0C1ZXF4_9BACT</name>
<protein>
    <submittedName>
        <fullName evidence="1">Uncharacterized protein</fullName>
    </submittedName>
</protein>
<dbReference type="Proteomes" id="UP000031599">
    <property type="component" value="Unassembled WGS sequence"/>
</dbReference>
<dbReference type="InterPro" id="IPR015943">
    <property type="entry name" value="WD40/YVTN_repeat-like_dom_sf"/>
</dbReference>
<reference evidence="1 2" key="1">
    <citation type="submission" date="2014-12" db="EMBL/GenBank/DDBJ databases">
        <title>Genome assembly of Enhygromyxa salina DSM 15201.</title>
        <authorList>
            <person name="Sharma G."/>
            <person name="Subramanian S."/>
        </authorList>
    </citation>
    <scope>NUCLEOTIDE SEQUENCE [LARGE SCALE GENOMIC DNA]</scope>
    <source>
        <strain evidence="1 2">DSM 15201</strain>
    </source>
</reference>
<comment type="caution">
    <text evidence="1">The sequence shown here is derived from an EMBL/GenBank/DDBJ whole genome shotgun (WGS) entry which is preliminary data.</text>
</comment>
<evidence type="ECO:0000313" key="2">
    <source>
        <dbReference type="Proteomes" id="UP000031599"/>
    </source>
</evidence>
<dbReference type="AlphaFoldDB" id="A0A0C1ZXF4"/>
<proteinExistence type="predicted"/>
<dbReference type="SUPFAM" id="SSF51004">
    <property type="entry name" value="C-terminal (heme d1) domain of cytochrome cd1-nitrite reductase"/>
    <property type="match status" value="1"/>
</dbReference>
<evidence type="ECO:0000313" key="1">
    <source>
        <dbReference type="EMBL" id="KIG15773.1"/>
    </source>
</evidence>
<dbReference type="EMBL" id="JMCC02000048">
    <property type="protein sequence ID" value="KIG15773.1"/>
    <property type="molecule type" value="Genomic_DNA"/>
</dbReference>
<gene>
    <name evidence="1" type="ORF">DB30_05343</name>
</gene>
<dbReference type="RefSeq" id="WP_052551130.1">
    <property type="nucleotide sequence ID" value="NZ_JMCC02000048.1"/>
</dbReference>
<accession>A0A0C1ZXF4</accession>